<dbReference type="OrthoDB" id="25700at10239"/>
<accession>M4HQ35</accession>
<proteinExistence type="predicted"/>
<dbReference type="RefSeq" id="YP_007677080.1">
    <property type="nucleotide sequence ID" value="NC_020873.1"/>
</dbReference>
<protein>
    <submittedName>
        <fullName evidence="1">Uncharacterized protein</fullName>
    </submittedName>
</protein>
<name>M4HQ35_9CAUD</name>
<gene>
    <name evidence="1" type="primary">orf181</name>
</gene>
<organism evidence="1 2">
    <name type="scientific">Bacillus phage vB_BceM_Bc431v3</name>
    <dbReference type="NCBI Taxonomy" id="1195072"/>
    <lineage>
        <taxon>Viruses</taxon>
        <taxon>Duplodnaviria</taxon>
        <taxon>Heunggongvirae</taxon>
        <taxon>Uroviricota</taxon>
        <taxon>Caudoviricetes</taxon>
        <taxon>Herelleviridae</taxon>
        <taxon>Bastillevirinae</taxon>
        <taxon>Caeruleovirus</taxon>
        <taxon>Caeruleovirus Bc431</taxon>
    </lineage>
</organism>
<dbReference type="EMBL" id="JX094431">
    <property type="protein sequence ID" value="AFQ96490.1"/>
    <property type="molecule type" value="Genomic_DNA"/>
</dbReference>
<keyword evidence="2" id="KW-1185">Reference proteome</keyword>
<sequence>MKINETVYVNGNLEYASEDGAIYVVIEHGTGDIIGLEYQDATVHTLYSFMSKVKSAYNRRATKQALENLSIGGE</sequence>
<dbReference type="Proteomes" id="UP000011865">
    <property type="component" value="Segment"/>
</dbReference>
<evidence type="ECO:0000313" key="1">
    <source>
        <dbReference type="EMBL" id="AFQ96490.1"/>
    </source>
</evidence>
<dbReference type="KEGG" id="vg:15041939"/>
<dbReference type="GeneID" id="15041939"/>
<reference evidence="1 2" key="1">
    <citation type="journal article" date="2013" name="Virol. J.">
        <title>Genome sequence and analysis of a broad-host range lytic bacteriophage that infects the Bacillus cereus group.</title>
        <authorList>
            <person name="El-Arabi T.F."/>
            <person name="Griffiths M.W."/>
            <person name="She Y.M."/>
            <person name="Villegas A."/>
            <person name="Lingohr E.J."/>
            <person name="Kropinski A.M."/>
        </authorList>
    </citation>
    <scope>NUCLEOTIDE SEQUENCE [LARGE SCALE GENOMIC DNA]</scope>
</reference>
<evidence type="ECO:0000313" key="2">
    <source>
        <dbReference type="Proteomes" id="UP000011865"/>
    </source>
</evidence>